<evidence type="ECO:0000256" key="1">
    <source>
        <dbReference type="ARBA" id="ARBA00022679"/>
    </source>
</evidence>
<dbReference type="InterPro" id="IPR000182">
    <property type="entry name" value="GNAT_dom"/>
</dbReference>
<dbReference type="GO" id="GO:0016747">
    <property type="term" value="F:acyltransferase activity, transferring groups other than amino-acyl groups"/>
    <property type="evidence" value="ECO:0007669"/>
    <property type="project" value="InterPro"/>
</dbReference>
<dbReference type="OrthoDB" id="9789603at2"/>
<sequence>MSGLSIRRAKRGDLAALIAIFAADDVGGHGDTLHPAALPSYQKAFEELADSPDECLYVAEQDGEVVGTFQLGFRYSLPDRGALKATLEAVQVRPAERGQGIGGKLVRFAIAEARRKGAHSLSLTSNNARRDAHRFYERLGFQNTHRGYKLFLD</sequence>
<dbReference type="Pfam" id="PF00583">
    <property type="entry name" value="Acetyltransf_1"/>
    <property type="match status" value="1"/>
</dbReference>
<feature type="domain" description="N-acetyltransferase" evidence="3">
    <location>
        <begin position="4"/>
        <end position="153"/>
    </location>
</feature>
<accession>A0A1G5N211</accession>
<keyword evidence="2" id="KW-0012">Acyltransferase</keyword>
<organism evidence="4 5">
    <name type="scientific">Afifella marina DSM 2698</name>
    <dbReference type="NCBI Taxonomy" id="1120955"/>
    <lineage>
        <taxon>Bacteria</taxon>
        <taxon>Pseudomonadati</taxon>
        <taxon>Pseudomonadota</taxon>
        <taxon>Alphaproteobacteria</taxon>
        <taxon>Hyphomicrobiales</taxon>
        <taxon>Afifellaceae</taxon>
        <taxon>Afifella</taxon>
    </lineage>
</organism>
<evidence type="ECO:0000313" key="5">
    <source>
        <dbReference type="Proteomes" id="UP000199347"/>
    </source>
</evidence>
<protein>
    <submittedName>
        <fullName evidence="4">Acetyltransferase (GNAT) domain-containing protein</fullName>
    </submittedName>
</protein>
<dbReference type="SUPFAM" id="SSF55729">
    <property type="entry name" value="Acyl-CoA N-acyltransferases (Nat)"/>
    <property type="match status" value="1"/>
</dbReference>
<dbReference type="Gene3D" id="3.40.630.30">
    <property type="match status" value="1"/>
</dbReference>
<evidence type="ECO:0000313" key="4">
    <source>
        <dbReference type="EMBL" id="SCZ30769.1"/>
    </source>
</evidence>
<name>A0A1G5N211_AFIMA</name>
<dbReference type="Proteomes" id="UP000199347">
    <property type="component" value="Unassembled WGS sequence"/>
</dbReference>
<dbReference type="InterPro" id="IPR016181">
    <property type="entry name" value="Acyl_CoA_acyltransferase"/>
</dbReference>
<dbReference type="EMBL" id="FMVW01000002">
    <property type="protein sequence ID" value="SCZ30769.1"/>
    <property type="molecule type" value="Genomic_DNA"/>
</dbReference>
<dbReference type="InterPro" id="IPR050832">
    <property type="entry name" value="Bact_Acetyltransf"/>
</dbReference>
<keyword evidence="5" id="KW-1185">Reference proteome</keyword>
<dbReference type="AlphaFoldDB" id="A0A1G5N211"/>
<dbReference type="STRING" id="1120955.SAMN03080610_01292"/>
<dbReference type="RefSeq" id="WP_092810741.1">
    <property type="nucleotide sequence ID" value="NZ_FMVW01000002.1"/>
</dbReference>
<reference evidence="4 5" key="1">
    <citation type="submission" date="2016-10" db="EMBL/GenBank/DDBJ databases">
        <authorList>
            <person name="de Groot N.N."/>
        </authorList>
    </citation>
    <scope>NUCLEOTIDE SEQUENCE [LARGE SCALE GENOMIC DNA]</scope>
    <source>
        <strain evidence="4 5">DSM 2698</strain>
    </source>
</reference>
<dbReference type="PROSITE" id="PS51186">
    <property type="entry name" value="GNAT"/>
    <property type="match status" value="1"/>
</dbReference>
<evidence type="ECO:0000259" key="3">
    <source>
        <dbReference type="PROSITE" id="PS51186"/>
    </source>
</evidence>
<dbReference type="PANTHER" id="PTHR43877:SF2">
    <property type="entry name" value="AMINOALKYLPHOSPHONATE N-ACETYLTRANSFERASE-RELATED"/>
    <property type="match status" value="1"/>
</dbReference>
<proteinExistence type="predicted"/>
<dbReference type="PANTHER" id="PTHR43877">
    <property type="entry name" value="AMINOALKYLPHOSPHONATE N-ACETYLTRANSFERASE-RELATED-RELATED"/>
    <property type="match status" value="1"/>
</dbReference>
<keyword evidence="1 4" id="KW-0808">Transferase</keyword>
<dbReference type="CDD" id="cd04301">
    <property type="entry name" value="NAT_SF"/>
    <property type="match status" value="1"/>
</dbReference>
<gene>
    <name evidence="4" type="ORF">SAMN03080610_01292</name>
</gene>
<evidence type="ECO:0000256" key="2">
    <source>
        <dbReference type="ARBA" id="ARBA00023315"/>
    </source>
</evidence>